<dbReference type="Pfam" id="PF01041">
    <property type="entry name" value="DegT_DnrJ_EryC1"/>
    <property type="match status" value="1"/>
</dbReference>
<dbReference type="PANTHER" id="PTHR30244:SF9">
    <property type="entry name" value="PROTEIN RV3402C"/>
    <property type="match status" value="1"/>
</dbReference>
<evidence type="ECO:0000256" key="2">
    <source>
        <dbReference type="ARBA" id="ARBA00037999"/>
    </source>
</evidence>
<dbReference type="InterPro" id="IPR015421">
    <property type="entry name" value="PyrdxlP-dep_Trfase_major"/>
</dbReference>
<keyword evidence="1 4" id="KW-0663">Pyridoxal phosphate</keyword>
<dbReference type="GO" id="GO:0008483">
    <property type="term" value="F:transaminase activity"/>
    <property type="evidence" value="ECO:0007669"/>
    <property type="project" value="TreeGrafter"/>
</dbReference>
<evidence type="ECO:0000313" key="7">
    <source>
        <dbReference type="EMBL" id="MBB3676489.1"/>
    </source>
</evidence>
<feature type="modified residue" description="N6-(pyridoxal phosphate)lysine" evidence="4">
    <location>
        <position position="198"/>
    </location>
</feature>
<evidence type="ECO:0000256" key="5">
    <source>
        <dbReference type="RuleBase" id="RU004508"/>
    </source>
</evidence>
<dbReference type="InterPro" id="IPR015424">
    <property type="entry name" value="PyrdxlP-dep_Trfase"/>
</dbReference>
<comment type="similarity">
    <text evidence="2 5">Belongs to the DegT/DnrJ/EryC1 family.</text>
</comment>
<evidence type="ECO:0000256" key="1">
    <source>
        <dbReference type="ARBA" id="ARBA00022898"/>
    </source>
</evidence>
<evidence type="ECO:0000256" key="3">
    <source>
        <dbReference type="PIRSR" id="PIRSR000390-1"/>
    </source>
</evidence>
<protein>
    <submittedName>
        <fullName evidence="7">dTDP-4-amino-4,6-dideoxygalactose transaminase</fullName>
    </submittedName>
</protein>
<name>A0A839Y143_9ACTN</name>
<evidence type="ECO:0000256" key="4">
    <source>
        <dbReference type="PIRSR" id="PIRSR000390-2"/>
    </source>
</evidence>
<dbReference type="Gene3D" id="3.40.640.10">
    <property type="entry name" value="Type I PLP-dependent aspartate aminotransferase-like (Major domain)"/>
    <property type="match status" value="1"/>
</dbReference>
<dbReference type="AlphaFoldDB" id="A0A839Y143"/>
<dbReference type="PIRSF" id="PIRSF000390">
    <property type="entry name" value="PLP_StrS"/>
    <property type="match status" value="1"/>
</dbReference>
<dbReference type="GO" id="GO:0000271">
    <property type="term" value="P:polysaccharide biosynthetic process"/>
    <property type="evidence" value="ECO:0007669"/>
    <property type="project" value="TreeGrafter"/>
</dbReference>
<comment type="caution">
    <text evidence="7">The sequence shown here is derived from an EMBL/GenBank/DDBJ whole genome shotgun (WGS) entry which is preliminary data.</text>
</comment>
<accession>A0A839Y143</accession>
<evidence type="ECO:0000313" key="8">
    <source>
        <dbReference type="Proteomes" id="UP000580718"/>
    </source>
</evidence>
<sequence>MIAHELIRFQSPALPSLREVEPWFAEAERLRWFSNGGPCVARLERACADRLGLRHPGVAVNNATSGLMVALRACLGTPEGERRLVAVPSFTFLASVNAVVWAGFEPVFVDIDPADWLPSEASLAELQDRRGQLAGVLQCSTFGTAPSAARRASLAAATLALDVPVVVDSAAGFGAVDEDGRPLGDQGDVEVFSFHATKPFAIGEGGLVTSRSSAVLDAVAELINFGFDQTRTVTGHLGINGKMPELSAAMGLAVLDGFDQVLAHRRAAAAWLREELEPVGAAFQAGSAGSTFQFVPVALPTPAARQLLLQKAHDARVEVRSYFDPPMHLVPALAGHPTAGGLPVTESLAQRITGLPMANDLSGASLERIRDLVLSVTTTAPRAAGRRAAPEPATPDAAAGAVTVVPRPRDPGRATGAVDRAGAGPVAAPRPVP</sequence>
<gene>
    <name evidence="7" type="ORF">FHX36_002224</name>
</gene>
<dbReference type="GO" id="GO:0030170">
    <property type="term" value="F:pyridoxal phosphate binding"/>
    <property type="evidence" value="ECO:0007669"/>
    <property type="project" value="TreeGrafter"/>
</dbReference>
<dbReference type="SUPFAM" id="SSF53383">
    <property type="entry name" value="PLP-dependent transferases"/>
    <property type="match status" value="1"/>
</dbReference>
<feature type="compositionally biased region" description="Low complexity" evidence="6">
    <location>
        <begin position="381"/>
        <end position="406"/>
    </location>
</feature>
<feature type="active site" description="Proton acceptor" evidence="3">
    <location>
        <position position="198"/>
    </location>
</feature>
<proteinExistence type="inferred from homology"/>
<feature type="compositionally biased region" description="Low complexity" evidence="6">
    <location>
        <begin position="416"/>
        <end position="427"/>
    </location>
</feature>
<dbReference type="PANTHER" id="PTHR30244">
    <property type="entry name" value="TRANSAMINASE"/>
    <property type="match status" value="1"/>
</dbReference>
<dbReference type="Proteomes" id="UP000580718">
    <property type="component" value="Unassembled WGS sequence"/>
</dbReference>
<dbReference type="InterPro" id="IPR000653">
    <property type="entry name" value="DegT/StrS_aminotransferase"/>
</dbReference>
<evidence type="ECO:0000256" key="6">
    <source>
        <dbReference type="SAM" id="MobiDB-lite"/>
    </source>
</evidence>
<dbReference type="RefSeq" id="WP_183513738.1">
    <property type="nucleotide sequence ID" value="NZ_JACIBU010000001.1"/>
</dbReference>
<reference evidence="7 8" key="1">
    <citation type="submission" date="2020-08" db="EMBL/GenBank/DDBJ databases">
        <title>Sequencing the genomes of 1000 actinobacteria strains.</title>
        <authorList>
            <person name="Klenk H.-P."/>
        </authorList>
    </citation>
    <scope>NUCLEOTIDE SEQUENCE [LARGE SCALE GENOMIC DNA]</scope>
    <source>
        <strain evidence="7 8">DSM 16678</strain>
    </source>
</reference>
<feature type="region of interest" description="Disordered" evidence="6">
    <location>
        <begin position="381"/>
        <end position="433"/>
    </location>
</feature>
<dbReference type="EMBL" id="JACIBU010000001">
    <property type="protein sequence ID" value="MBB3676489.1"/>
    <property type="molecule type" value="Genomic_DNA"/>
</dbReference>
<organism evidence="7 8">
    <name type="scientific">Modestobacter versicolor</name>
    <dbReference type="NCBI Taxonomy" id="429133"/>
    <lineage>
        <taxon>Bacteria</taxon>
        <taxon>Bacillati</taxon>
        <taxon>Actinomycetota</taxon>
        <taxon>Actinomycetes</taxon>
        <taxon>Geodermatophilales</taxon>
        <taxon>Geodermatophilaceae</taxon>
        <taxon>Modestobacter</taxon>
    </lineage>
</organism>